<evidence type="ECO:0000256" key="10">
    <source>
        <dbReference type="ARBA" id="ARBA00023136"/>
    </source>
</evidence>
<dbReference type="PANTHER" id="PTHR12653">
    <property type="entry name" value="NADH-UBIQUINONE OXIDOREDUCTASE 13 KD-B SUBUNIT"/>
    <property type="match status" value="1"/>
</dbReference>
<evidence type="ECO:0000256" key="3">
    <source>
        <dbReference type="ARBA" id="ARBA00010261"/>
    </source>
</evidence>
<comment type="similarity">
    <text evidence="3">Belongs to the complex I NDUFA5 subunit family.</text>
</comment>
<dbReference type="GO" id="GO:0022904">
    <property type="term" value="P:respiratory electron transport chain"/>
    <property type="evidence" value="ECO:0007669"/>
    <property type="project" value="InterPro"/>
</dbReference>
<evidence type="ECO:0000256" key="1">
    <source>
        <dbReference type="ARBA" id="ARBA00003195"/>
    </source>
</evidence>
<gene>
    <name evidence="11" type="primary">RvY_13144</name>
    <name evidence="11" type="synonym">RvY_13144.2</name>
    <name evidence="11" type="ORF">RvY_13144-2</name>
</gene>
<sequence>MAASLGGTGPRMVAHAFRTTGLTGLPVQEQAHRLLKQSYSRTLRALQQMPQESVYRQSAEAVVRERLEMVEKYKDPVQLEQKINAGLLEEVILQADNELELARSMLNWRPWEPLVATAPENQWQWPFKALAGSGSATDNR</sequence>
<evidence type="ECO:0000256" key="8">
    <source>
        <dbReference type="ARBA" id="ARBA00022982"/>
    </source>
</evidence>
<evidence type="ECO:0008006" key="13">
    <source>
        <dbReference type="Google" id="ProtNLM"/>
    </source>
</evidence>
<evidence type="ECO:0000313" key="12">
    <source>
        <dbReference type="Proteomes" id="UP000186922"/>
    </source>
</evidence>
<comment type="caution">
    <text evidence="11">The sequence shown here is derived from an EMBL/GenBank/DDBJ whole genome shotgun (WGS) entry which is preliminary data.</text>
</comment>
<evidence type="ECO:0000256" key="5">
    <source>
        <dbReference type="ARBA" id="ARBA00022448"/>
    </source>
</evidence>
<keyword evidence="6" id="KW-0679">Respiratory chain</keyword>
<keyword evidence="5" id="KW-0813">Transport</keyword>
<comment type="subunit">
    <text evidence="4">Complex I is composed of 45 different subunits.</text>
</comment>
<organism evidence="11 12">
    <name type="scientific">Ramazzottius varieornatus</name>
    <name type="common">Water bear</name>
    <name type="synonym">Tardigrade</name>
    <dbReference type="NCBI Taxonomy" id="947166"/>
    <lineage>
        <taxon>Eukaryota</taxon>
        <taxon>Metazoa</taxon>
        <taxon>Ecdysozoa</taxon>
        <taxon>Tardigrada</taxon>
        <taxon>Eutardigrada</taxon>
        <taxon>Parachela</taxon>
        <taxon>Hypsibioidea</taxon>
        <taxon>Ramazzottiidae</taxon>
        <taxon>Ramazzottius</taxon>
    </lineage>
</organism>
<name>A0A1D1VNS5_RAMVA</name>
<accession>A0A1D1VNS5</accession>
<dbReference type="Pfam" id="PF04716">
    <property type="entry name" value="ETC_C1_NDUFA5"/>
    <property type="match status" value="1"/>
</dbReference>
<dbReference type="AlphaFoldDB" id="A0A1D1VNS5"/>
<evidence type="ECO:0000256" key="2">
    <source>
        <dbReference type="ARBA" id="ARBA00004443"/>
    </source>
</evidence>
<evidence type="ECO:0000256" key="4">
    <source>
        <dbReference type="ARBA" id="ARBA00011533"/>
    </source>
</evidence>
<keyword evidence="8" id="KW-0249">Electron transport</keyword>
<proteinExistence type="inferred from homology"/>
<dbReference type="PANTHER" id="PTHR12653:SF0">
    <property type="entry name" value="NADH DEHYDROGENASE [UBIQUINONE] 1 ALPHA SUBCOMPLEX SUBUNIT 5"/>
    <property type="match status" value="1"/>
</dbReference>
<dbReference type="EMBL" id="BDGG01000008">
    <property type="protein sequence ID" value="GAV02601.1"/>
    <property type="molecule type" value="Genomic_DNA"/>
</dbReference>
<dbReference type="InterPro" id="IPR006806">
    <property type="entry name" value="NDUFA5"/>
</dbReference>
<evidence type="ECO:0000256" key="7">
    <source>
        <dbReference type="ARBA" id="ARBA00022792"/>
    </source>
</evidence>
<evidence type="ECO:0000256" key="6">
    <source>
        <dbReference type="ARBA" id="ARBA00022660"/>
    </source>
</evidence>
<reference evidence="11 12" key="1">
    <citation type="journal article" date="2016" name="Nat. Commun.">
        <title>Extremotolerant tardigrade genome and improved radiotolerance of human cultured cells by tardigrade-unique protein.</title>
        <authorList>
            <person name="Hashimoto T."/>
            <person name="Horikawa D.D."/>
            <person name="Saito Y."/>
            <person name="Kuwahara H."/>
            <person name="Kozuka-Hata H."/>
            <person name="Shin-I T."/>
            <person name="Minakuchi Y."/>
            <person name="Ohishi K."/>
            <person name="Motoyama A."/>
            <person name="Aizu T."/>
            <person name="Enomoto A."/>
            <person name="Kondo K."/>
            <person name="Tanaka S."/>
            <person name="Hara Y."/>
            <person name="Koshikawa S."/>
            <person name="Sagara H."/>
            <person name="Miura T."/>
            <person name="Yokobori S."/>
            <person name="Miyagawa K."/>
            <person name="Suzuki Y."/>
            <person name="Kubo T."/>
            <person name="Oyama M."/>
            <person name="Kohara Y."/>
            <person name="Fujiyama A."/>
            <person name="Arakawa K."/>
            <person name="Katayama T."/>
            <person name="Toyoda A."/>
            <person name="Kunieda T."/>
        </authorList>
    </citation>
    <scope>NUCLEOTIDE SEQUENCE [LARGE SCALE GENOMIC DNA]</scope>
    <source>
        <strain evidence="11 12">YOKOZUNA-1</strain>
    </source>
</reference>
<keyword evidence="7" id="KW-0999">Mitochondrion inner membrane</keyword>
<keyword evidence="10" id="KW-0472">Membrane</keyword>
<comment type="function">
    <text evidence="1">Accessory subunit of the mitochondrial membrane respiratory chain NADH dehydrogenase (Complex I), that is believed not to be involved in catalysis. Complex I functions in the transfer of electrons from NADH to the respiratory chain. The immediate electron acceptor for the enzyme is believed to be ubiquinone.</text>
</comment>
<dbReference type="OrthoDB" id="286811at2759"/>
<comment type="subcellular location">
    <subcellularLocation>
        <location evidence="2">Mitochondrion inner membrane</location>
        <topology evidence="2">Peripheral membrane protein</topology>
        <orientation evidence="2">Matrix side</orientation>
    </subcellularLocation>
</comment>
<dbReference type="STRING" id="947166.A0A1D1VNS5"/>
<keyword evidence="9" id="KW-0496">Mitochondrion</keyword>
<protein>
    <recommendedName>
        <fullName evidence="13">NADH dehydrogenase [ubiquinone] 1 alpha subcomplex subunit 5</fullName>
    </recommendedName>
</protein>
<keyword evidence="12" id="KW-1185">Reference proteome</keyword>
<evidence type="ECO:0000313" key="11">
    <source>
        <dbReference type="EMBL" id="GAV02601.1"/>
    </source>
</evidence>
<dbReference type="GO" id="GO:0005743">
    <property type="term" value="C:mitochondrial inner membrane"/>
    <property type="evidence" value="ECO:0007669"/>
    <property type="project" value="UniProtKB-SubCell"/>
</dbReference>
<dbReference type="Proteomes" id="UP000186922">
    <property type="component" value="Unassembled WGS sequence"/>
</dbReference>
<evidence type="ECO:0000256" key="9">
    <source>
        <dbReference type="ARBA" id="ARBA00023128"/>
    </source>
</evidence>